<accession>A0ACC2V0E3</accession>
<comment type="caution">
    <text evidence="1">The sequence shown here is derived from an EMBL/GenBank/DDBJ whole genome shotgun (WGS) entry which is preliminary data.</text>
</comment>
<dbReference type="EMBL" id="JASBWT010000037">
    <property type="protein sequence ID" value="KAJ9092548.1"/>
    <property type="molecule type" value="Genomic_DNA"/>
</dbReference>
<gene>
    <name evidence="1" type="ORF">QFC21_006779</name>
</gene>
<name>A0ACC2V0E3_9TREE</name>
<evidence type="ECO:0000313" key="1">
    <source>
        <dbReference type="EMBL" id="KAJ9092548.1"/>
    </source>
</evidence>
<proteinExistence type="predicted"/>
<protein>
    <submittedName>
        <fullName evidence="1">Uncharacterized protein</fullName>
    </submittedName>
</protein>
<organism evidence="1 2">
    <name type="scientific">Naganishia friedmannii</name>
    <dbReference type="NCBI Taxonomy" id="89922"/>
    <lineage>
        <taxon>Eukaryota</taxon>
        <taxon>Fungi</taxon>
        <taxon>Dikarya</taxon>
        <taxon>Basidiomycota</taxon>
        <taxon>Agaricomycotina</taxon>
        <taxon>Tremellomycetes</taxon>
        <taxon>Filobasidiales</taxon>
        <taxon>Filobasidiaceae</taxon>
        <taxon>Naganishia</taxon>
    </lineage>
</organism>
<dbReference type="Proteomes" id="UP001227268">
    <property type="component" value="Unassembled WGS sequence"/>
</dbReference>
<evidence type="ECO:0000313" key="2">
    <source>
        <dbReference type="Proteomes" id="UP001227268"/>
    </source>
</evidence>
<sequence>MPADKPSQPDAHDERTSRPPYALSDEKKKSGFTAKYTGKCYCGNVTFEVDADPVDATYCHCRSCQHLHGAPYQWAAILPKDALHIKTGYDDLHFYSAQHKKMEYVLPCKVSCGQCQSVIMDEGRNMALLMPTLIDGMGEAGPLKDNGPFRATHHMFYKTCVEPVHDDLPKFGGKKGEDPLDEKAEEMAKDVEKRNKEKEEEKKKKEKEEERDAKRQKTGGGSKDDK</sequence>
<reference evidence="1" key="1">
    <citation type="submission" date="2023-04" db="EMBL/GenBank/DDBJ databases">
        <title>Draft Genome sequencing of Naganishia species isolated from polar environments using Oxford Nanopore Technology.</title>
        <authorList>
            <person name="Leo P."/>
            <person name="Venkateswaran K."/>
        </authorList>
    </citation>
    <scope>NUCLEOTIDE SEQUENCE</scope>
    <source>
        <strain evidence="1">MNA-CCFEE 5423</strain>
    </source>
</reference>
<keyword evidence="2" id="KW-1185">Reference proteome</keyword>